<dbReference type="InterPro" id="IPR043765">
    <property type="entry name" value="DUF5711"/>
</dbReference>
<dbReference type="Pfam" id="PF18975">
    <property type="entry name" value="DUF5711"/>
    <property type="match status" value="1"/>
</dbReference>
<keyword evidence="1" id="KW-0812">Transmembrane</keyword>
<keyword evidence="1" id="KW-1133">Transmembrane helix</keyword>
<proteinExistence type="predicted"/>
<evidence type="ECO:0008006" key="4">
    <source>
        <dbReference type="Google" id="ProtNLM"/>
    </source>
</evidence>
<dbReference type="AlphaFoldDB" id="A0A173SIN8"/>
<dbReference type="SUPFAM" id="SSF50978">
    <property type="entry name" value="WD40 repeat-like"/>
    <property type="match status" value="1"/>
</dbReference>
<evidence type="ECO:0000313" key="3">
    <source>
        <dbReference type="Proteomes" id="UP000095390"/>
    </source>
</evidence>
<dbReference type="RefSeq" id="WP_022169570.1">
    <property type="nucleotide sequence ID" value="NZ_CAUDVV010000005.1"/>
</dbReference>
<dbReference type="InterPro" id="IPR036322">
    <property type="entry name" value="WD40_repeat_dom_sf"/>
</dbReference>
<organism evidence="2 3">
    <name type="scientific">Anaerobutyricum hallii</name>
    <dbReference type="NCBI Taxonomy" id="39488"/>
    <lineage>
        <taxon>Bacteria</taxon>
        <taxon>Bacillati</taxon>
        <taxon>Bacillota</taxon>
        <taxon>Clostridia</taxon>
        <taxon>Lachnospirales</taxon>
        <taxon>Lachnospiraceae</taxon>
        <taxon>Anaerobutyricum</taxon>
    </lineage>
</organism>
<sequence length="403" mass="45903">MAKQIYNYELFTNKKDELAKIRKKAARNRRIKILLLVLILAGAAIVAYILFNSKCNYYTYKDKVDTEDSGDVSYENFDEGYLKYSSNGIEYQKQFGRAEWNIALSYEHPFLAKSDSYAVLGDKGENTLILLNKNGKVREFTLKYPLLQATVSEQGIIEMILEGSDSNYVQVYGKNGKLIADMRSSIEEKGYPITAAISPNGTQLAVSYYSINGNTSKTSIAFYDLSRQLQSDSIPLKGGFDYTNTIIPKVSFMDDNTVAAFGSKVTYFYNIEDSPNEKKKLEFDQQIQSVFENEDYVGYIINNSANPEKGKYILQVYNKKGARKLNHIVDMNYDSISMWGKEIIAVRGNECTIFNIKGNILFQGELEGDSIETIVPAKGWRTYHVVFRDKIVKMQLQFWKNGK</sequence>
<dbReference type="OrthoDB" id="1779345at2"/>
<feature type="transmembrane region" description="Helical" evidence="1">
    <location>
        <begin position="33"/>
        <end position="51"/>
    </location>
</feature>
<dbReference type="EMBL" id="CYYC01000009">
    <property type="protein sequence ID" value="CUM90201.1"/>
    <property type="molecule type" value="Genomic_DNA"/>
</dbReference>
<protein>
    <recommendedName>
        <fullName evidence="4">WD40 repeat domain-containing protein</fullName>
    </recommendedName>
</protein>
<keyword evidence="1" id="KW-0472">Membrane</keyword>
<reference evidence="2 3" key="1">
    <citation type="submission" date="2015-09" db="EMBL/GenBank/DDBJ databases">
        <authorList>
            <consortium name="Pathogen Informatics"/>
        </authorList>
    </citation>
    <scope>NUCLEOTIDE SEQUENCE [LARGE SCALE GENOMIC DNA]</scope>
    <source>
        <strain evidence="2 3">2789STDY5834966</strain>
    </source>
</reference>
<name>A0A173SIN8_9FIRM</name>
<dbReference type="Proteomes" id="UP000095390">
    <property type="component" value="Unassembled WGS sequence"/>
</dbReference>
<accession>A0A173SIN8</accession>
<gene>
    <name evidence="2" type="ORF">ERS852578_00964</name>
</gene>
<evidence type="ECO:0000256" key="1">
    <source>
        <dbReference type="SAM" id="Phobius"/>
    </source>
</evidence>
<evidence type="ECO:0000313" key="2">
    <source>
        <dbReference type="EMBL" id="CUM90201.1"/>
    </source>
</evidence>